<dbReference type="EMBL" id="FQ790338">
    <property type="protein sequence ID" value="CCD51895.1"/>
    <property type="molecule type" value="Genomic_DNA"/>
</dbReference>
<dbReference type="InParanoid" id="G2YJH8"/>
<evidence type="ECO:0000256" key="1">
    <source>
        <dbReference type="SAM" id="MobiDB-lite"/>
    </source>
</evidence>
<feature type="region of interest" description="Disordered" evidence="1">
    <location>
        <begin position="43"/>
        <end position="66"/>
    </location>
</feature>
<dbReference type="AlphaFoldDB" id="G2YJH8"/>
<organism evidence="2 3">
    <name type="scientific">Botryotinia fuckeliana (strain T4)</name>
    <name type="common">Noble rot fungus</name>
    <name type="synonym">Botrytis cinerea</name>
    <dbReference type="NCBI Taxonomy" id="999810"/>
    <lineage>
        <taxon>Eukaryota</taxon>
        <taxon>Fungi</taxon>
        <taxon>Dikarya</taxon>
        <taxon>Ascomycota</taxon>
        <taxon>Pezizomycotina</taxon>
        <taxon>Leotiomycetes</taxon>
        <taxon>Helotiales</taxon>
        <taxon>Sclerotiniaceae</taxon>
        <taxon>Botrytis</taxon>
    </lineage>
</organism>
<sequence>MAGFAAKRNRISLQRNMFPHGNLFEEVTITLSVMYRSHILTRNPSSASQGLGPPPCKLAFSSNGKP</sequence>
<gene>
    <name evidence="2" type="ORF">BofuT4_uP084190.1</name>
</gene>
<dbReference type="Proteomes" id="UP000008177">
    <property type="component" value="Unplaced contigs"/>
</dbReference>
<dbReference type="HOGENOM" id="CLU_2830931_0_0_1"/>
<proteinExistence type="predicted"/>
<evidence type="ECO:0000313" key="2">
    <source>
        <dbReference type="EMBL" id="CCD51895.1"/>
    </source>
</evidence>
<evidence type="ECO:0000313" key="3">
    <source>
        <dbReference type="Proteomes" id="UP000008177"/>
    </source>
</evidence>
<protein>
    <submittedName>
        <fullName evidence="2">Uncharacterized protein</fullName>
    </submittedName>
</protein>
<accession>G2YJH8</accession>
<reference evidence="3" key="1">
    <citation type="journal article" date="2011" name="PLoS Genet.">
        <title>Genomic analysis of the necrotrophic fungal pathogens Sclerotinia sclerotiorum and Botrytis cinerea.</title>
        <authorList>
            <person name="Amselem J."/>
            <person name="Cuomo C.A."/>
            <person name="van Kan J.A."/>
            <person name="Viaud M."/>
            <person name="Benito E.P."/>
            <person name="Couloux A."/>
            <person name="Coutinho P.M."/>
            <person name="de Vries R.P."/>
            <person name="Dyer P.S."/>
            <person name="Fillinger S."/>
            <person name="Fournier E."/>
            <person name="Gout L."/>
            <person name="Hahn M."/>
            <person name="Kohn L."/>
            <person name="Lapalu N."/>
            <person name="Plummer K.M."/>
            <person name="Pradier J.M."/>
            <person name="Quevillon E."/>
            <person name="Sharon A."/>
            <person name="Simon A."/>
            <person name="ten Have A."/>
            <person name="Tudzynski B."/>
            <person name="Tudzynski P."/>
            <person name="Wincker P."/>
            <person name="Andrew M."/>
            <person name="Anthouard V."/>
            <person name="Beever R.E."/>
            <person name="Beffa R."/>
            <person name="Benoit I."/>
            <person name="Bouzid O."/>
            <person name="Brault B."/>
            <person name="Chen Z."/>
            <person name="Choquer M."/>
            <person name="Collemare J."/>
            <person name="Cotton P."/>
            <person name="Danchin E.G."/>
            <person name="Da Silva C."/>
            <person name="Gautier A."/>
            <person name="Giraud C."/>
            <person name="Giraud T."/>
            <person name="Gonzalez C."/>
            <person name="Grossetete S."/>
            <person name="Guldener U."/>
            <person name="Henrissat B."/>
            <person name="Howlett B.J."/>
            <person name="Kodira C."/>
            <person name="Kretschmer M."/>
            <person name="Lappartient A."/>
            <person name="Leroch M."/>
            <person name="Levis C."/>
            <person name="Mauceli E."/>
            <person name="Neuveglise C."/>
            <person name="Oeser B."/>
            <person name="Pearson M."/>
            <person name="Poulain J."/>
            <person name="Poussereau N."/>
            <person name="Quesneville H."/>
            <person name="Rascle C."/>
            <person name="Schumacher J."/>
            <person name="Segurens B."/>
            <person name="Sexton A."/>
            <person name="Silva E."/>
            <person name="Sirven C."/>
            <person name="Soanes D.M."/>
            <person name="Talbot N.J."/>
            <person name="Templeton M."/>
            <person name="Yandava C."/>
            <person name="Yarden O."/>
            <person name="Zeng Q."/>
            <person name="Rollins J.A."/>
            <person name="Lebrun M.H."/>
            <person name="Dickman M."/>
        </authorList>
    </citation>
    <scope>NUCLEOTIDE SEQUENCE [LARGE SCALE GENOMIC DNA]</scope>
    <source>
        <strain evidence="3">T4</strain>
    </source>
</reference>
<name>G2YJH8_BOTF4</name>